<dbReference type="AlphaFoldDB" id="A0A6A7AZ01"/>
<dbReference type="Proteomes" id="UP000799423">
    <property type="component" value="Unassembled WGS sequence"/>
</dbReference>
<keyword evidence="1" id="KW-0175">Coiled coil</keyword>
<evidence type="ECO:0000313" key="2">
    <source>
        <dbReference type="EMBL" id="KAF2848283.1"/>
    </source>
</evidence>
<protein>
    <submittedName>
        <fullName evidence="2">Uncharacterized protein</fullName>
    </submittedName>
</protein>
<gene>
    <name evidence="2" type="ORF">T440DRAFT_520219</name>
</gene>
<dbReference type="EMBL" id="MU006319">
    <property type="protein sequence ID" value="KAF2848283.1"/>
    <property type="molecule type" value="Genomic_DNA"/>
</dbReference>
<feature type="coiled-coil region" evidence="1">
    <location>
        <begin position="3"/>
        <end position="34"/>
    </location>
</feature>
<accession>A0A6A7AZ01</accession>
<keyword evidence="3" id="KW-1185">Reference proteome</keyword>
<name>A0A6A7AZ01_9PLEO</name>
<reference evidence="2" key="1">
    <citation type="submission" date="2020-01" db="EMBL/GenBank/DDBJ databases">
        <authorList>
            <consortium name="DOE Joint Genome Institute"/>
            <person name="Haridas S."/>
            <person name="Albert R."/>
            <person name="Binder M."/>
            <person name="Bloem J."/>
            <person name="Labutti K."/>
            <person name="Salamov A."/>
            <person name="Andreopoulos B."/>
            <person name="Baker S.E."/>
            <person name="Barry K."/>
            <person name="Bills G."/>
            <person name="Bluhm B.H."/>
            <person name="Cannon C."/>
            <person name="Castanera R."/>
            <person name="Culley D.E."/>
            <person name="Daum C."/>
            <person name="Ezra D."/>
            <person name="Gonzalez J.B."/>
            <person name="Henrissat B."/>
            <person name="Kuo A."/>
            <person name="Liang C."/>
            <person name="Lipzen A."/>
            <person name="Lutzoni F."/>
            <person name="Magnuson J."/>
            <person name="Mondo S."/>
            <person name="Nolan M."/>
            <person name="Ohm R."/>
            <person name="Pangilinan J."/>
            <person name="Park H.-J."/>
            <person name="Ramirez L."/>
            <person name="Alfaro M."/>
            <person name="Sun H."/>
            <person name="Tritt A."/>
            <person name="Yoshinaga Y."/>
            <person name="Zwiers L.-H."/>
            <person name="Turgeon B.G."/>
            <person name="Goodwin S.B."/>
            <person name="Spatafora J.W."/>
            <person name="Crous P.W."/>
            <person name="Grigoriev I.V."/>
        </authorList>
    </citation>
    <scope>NUCLEOTIDE SEQUENCE</scope>
    <source>
        <strain evidence="2">IPT5</strain>
    </source>
</reference>
<dbReference type="OrthoDB" id="4158382at2759"/>
<evidence type="ECO:0000256" key="1">
    <source>
        <dbReference type="SAM" id="Coils"/>
    </source>
</evidence>
<proteinExistence type="predicted"/>
<organism evidence="2 3">
    <name type="scientific">Plenodomus tracheiphilus IPT5</name>
    <dbReference type="NCBI Taxonomy" id="1408161"/>
    <lineage>
        <taxon>Eukaryota</taxon>
        <taxon>Fungi</taxon>
        <taxon>Dikarya</taxon>
        <taxon>Ascomycota</taxon>
        <taxon>Pezizomycotina</taxon>
        <taxon>Dothideomycetes</taxon>
        <taxon>Pleosporomycetidae</taxon>
        <taxon>Pleosporales</taxon>
        <taxon>Pleosporineae</taxon>
        <taxon>Leptosphaeriaceae</taxon>
        <taxon>Plenodomus</taxon>
    </lineage>
</organism>
<evidence type="ECO:0000313" key="3">
    <source>
        <dbReference type="Proteomes" id="UP000799423"/>
    </source>
</evidence>
<sequence length="182" mass="21173">MKEQEAKGRLQELESAKEDEVRAAYQSLQKAEEEPKMIPIEALADETGFPLQDHQKHSIEVRMLYGDVYLGSKANCQFGPFSPPRRASQEAIIVVSSGGYELLFQFISSEFLKLRIPREMVYFKYDTGSHLDIPSDAPEVFEFVGIWRDQEKEKAERRERFKAHCPPSPRESWFELHNSMDW</sequence>